<dbReference type="InterPro" id="IPR018225">
    <property type="entry name" value="Transaldolase_AS"/>
</dbReference>
<gene>
    <name evidence="10 12" type="primary">tal</name>
    <name evidence="12" type="ORF">GCM10023090_05780</name>
</gene>
<dbReference type="InterPro" id="IPR001585">
    <property type="entry name" value="TAL/FSA"/>
</dbReference>
<dbReference type="InterPro" id="IPR013785">
    <property type="entry name" value="Aldolase_TIM"/>
</dbReference>
<protein>
    <recommendedName>
        <fullName evidence="5 10">Transaldolase</fullName>
        <ecNumber evidence="5 10">2.2.1.2</ecNumber>
    </recommendedName>
</protein>
<dbReference type="SUPFAM" id="SSF51569">
    <property type="entry name" value="Aldolase"/>
    <property type="match status" value="1"/>
</dbReference>
<comment type="catalytic activity">
    <reaction evidence="9 10 11">
        <text>D-sedoheptulose 7-phosphate + D-glyceraldehyde 3-phosphate = D-erythrose 4-phosphate + beta-D-fructose 6-phosphate</text>
        <dbReference type="Rhea" id="RHEA:17053"/>
        <dbReference type="ChEBI" id="CHEBI:16897"/>
        <dbReference type="ChEBI" id="CHEBI:57483"/>
        <dbReference type="ChEBI" id="CHEBI:57634"/>
        <dbReference type="ChEBI" id="CHEBI:59776"/>
        <dbReference type="EC" id="2.2.1.2"/>
    </reaction>
</comment>
<reference evidence="13" key="1">
    <citation type="journal article" date="2019" name="Int. J. Syst. Evol. Microbiol.">
        <title>The Global Catalogue of Microorganisms (GCM) 10K type strain sequencing project: providing services to taxonomists for standard genome sequencing and annotation.</title>
        <authorList>
            <consortium name="The Broad Institute Genomics Platform"/>
            <consortium name="The Broad Institute Genome Sequencing Center for Infectious Disease"/>
            <person name="Wu L."/>
            <person name="Ma J."/>
        </authorList>
    </citation>
    <scope>NUCLEOTIDE SEQUENCE [LARGE SCALE GENOMIC DNA]</scope>
    <source>
        <strain evidence="13">JCM 31890</strain>
    </source>
</reference>
<evidence type="ECO:0000256" key="2">
    <source>
        <dbReference type="ARBA" id="ARBA00004857"/>
    </source>
</evidence>
<dbReference type="Pfam" id="PF00923">
    <property type="entry name" value="TAL_FSA"/>
    <property type="match status" value="1"/>
</dbReference>
<evidence type="ECO:0000256" key="9">
    <source>
        <dbReference type="ARBA" id="ARBA00048810"/>
    </source>
</evidence>
<keyword evidence="6 10" id="KW-0808">Transferase</keyword>
<dbReference type="InterPro" id="IPR004730">
    <property type="entry name" value="Transaldolase_1"/>
</dbReference>
<comment type="caution">
    <text evidence="12">The sequence shown here is derived from an EMBL/GenBank/DDBJ whole genome shotgun (WGS) entry which is preliminary data.</text>
</comment>
<dbReference type="Gene3D" id="3.20.20.70">
    <property type="entry name" value="Aldolase class I"/>
    <property type="match status" value="1"/>
</dbReference>
<evidence type="ECO:0000256" key="11">
    <source>
        <dbReference type="RuleBase" id="RU004155"/>
    </source>
</evidence>
<evidence type="ECO:0000256" key="6">
    <source>
        <dbReference type="ARBA" id="ARBA00022679"/>
    </source>
</evidence>
<evidence type="ECO:0000313" key="13">
    <source>
        <dbReference type="Proteomes" id="UP001501788"/>
    </source>
</evidence>
<evidence type="ECO:0000313" key="12">
    <source>
        <dbReference type="EMBL" id="GAA4419456.1"/>
    </source>
</evidence>
<dbReference type="CDD" id="cd00957">
    <property type="entry name" value="Transaldolase_TalAB"/>
    <property type="match status" value="1"/>
</dbReference>
<evidence type="ECO:0000256" key="7">
    <source>
        <dbReference type="ARBA" id="ARBA00023126"/>
    </source>
</evidence>
<accession>A0ABP8L0R4</accession>
<dbReference type="PROSITE" id="PS00958">
    <property type="entry name" value="TRANSALDOLASE_2"/>
    <property type="match status" value="1"/>
</dbReference>
<evidence type="ECO:0000256" key="3">
    <source>
        <dbReference type="ARBA" id="ARBA00008012"/>
    </source>
</evidence>
<feature type="active site" description="Schiff-base intermediate with substrate" evidence="10">
    <location>
        <position position="140"/>
    </location>
</feature>
<dbReference type="PANTHER" id="PTHR10683:SF18">
    <property type="entry name" value="TRANSALDOLASE"/>
    <property type="match status" value="1"/>
</dbReference>
<comment type="similarity">
    <text evidence="3 10 11">Belongs to the transaldolase family. Type 1 subfamily.</text>
</comment>
<dbReference type="PROSITE" id="PS01054">
    <property type="entry name" value="TRANSALDOLASE_1"/>
    <property type="match status" value="1"/>
</dbReference>
<dbReference type="NCBIfam" id="TIGR00874">
    <property type="entry name" value="talAB"/>
    <property type="match status" value="1"/>
</dbReference>
<dbReference type="HAMAP" id="MF_00492">
    <property type="entry name" value="Transaldolase_1"/>
    <property type="match status" value="1"/>
</dbReference>
<evidence type="ECO:0000256" key="8">
    <source>
        <dbReference type="ARBA" id="ARBA00023270"/>
    </source>
</evidence>
<comment type="function">
    <text evidence="1 10 11">Transaldolase is important for the balance of metabolites in the pentose-phosphate pathway.</text>
</comment>
<proteinExistence type="inferred from homology"/>
<dbReference type="EMBL" id="BAABEX010000004">
    <property type="protein sequence ID" value="GAA4419456.1"/>
    <property type="molecule type" value="Genomic_DNA"/>
</dbReference>
<dbReference type="PANTHER" id="PTHR10683">
    <property type="entry name" value="TRANSALDOLASE"/>
    <property type="match status" value="1"/>
</dbReference>
<keyword evidence="8 10" id="KW-0704">Schiff base</keyword>
<dbReference type="Proteomes" id="UP001501788">
    <property type="component" value="Unassembled WGS sequence"/>
</dbReference>
<keyword evidence="7 10" id="KW-0570">Pentose shunt</keyword>
<comment type="subunit">
    <text evidence="4">Homodimer.</text>
</comment>
<organism evidence="12 13">
    <name type="scientific">Acidovorax lacteus</name>
    <dbReference type="NCBI Taxonomy" id="1924988"/>
    <lineage>
        <taxon>Bacteria</taxon>
        <taxon>Pseudomonadati</taxon>
        <taxon>Pseudomonadota</taxon>
        <taxon>Betaproteobacteria</taxon>
        <taxon>Burkholderiales</taxon>
        <taxon>Comamonadaceae</taxon>
        <taxon>Acidovorax</taxon>
    </lineage>
</organism>
<comment type="pathway">
    <text evidence="2 10 11">Carbohydrate degradation; pentose phosphate pathway; D-glyceraldehyde 3-phosphate and beta-D-fructose 6-phosphate from D-ribose 5-phosphate and D-xylulose 5-phosphate (non-oxidative stage): step 2/3.</text>
</comment>
<evidence type="ECO:0000256" key="5">
    <source>
        <dbReference type="ARBA" id="ARBA00013151"/>
    </source>
</evidence>
<comment type="subcellular location">
    <subcellularLocation>
        <location evidence="10">Cytoplasm</location>
    </subcellularLocation>
</comment>
<sequence length="330" mass="36307">MGASKAAHPWADNAAMNQLDALKQFTTVVADTGDFKQLAQFQPRDATTNPSLILKAVQKPEYAPLLQATVDRWRGRPMDEVIDRLLVRFGCEILATIPGRVSTEVDARLSFDTSATVTRAERIIELYQAEGVHIDRVLIKIAATWEGIQAAQQLERRGIHTNLTLLFSFCQAVACGQAKVQLISPFVGRIYDWYKKQAGASWDEAARAGENDPGVQSVTQIYQYYKRFGIATEVMGASFRNVGQITALAGCDLLTIAPDLLAQLAASDAPVARRLDAEAARMLDLRKIELDEPAFRYALNEDAMATEKLAEGIRAFAVDAVKLEQLIHAA</sequence>
<evidence type="ECO:0000256" key="1">
    <source>
        <dbReference type="ARBA" id="ARBA00003518"/>
    </source>
</evidence>
<name>A0ABP8L0R4_9BURK</name>
<evidence type="ECO:0000256" key="10">
    <source>
        <dbReference type="HAMAP-Rule" id="MF_00492"/>
    </source>
</evidence>
<evidence type="ECO:0000256" key="4">
    <source>
        <dbReference type="ARBA" id="ARBA00011738"/>
    </source>
</evidence>
<keyword evidence="13" id="KW-1185">Reference proteome</keyword>
<keyword evidence="10" id="KW-0963">Cytoplasm</keyword>
<dbReference type="EC" id="2.2.1.2" evidence="5 10"/>